<proteinExistence type="predicted"/>
<dbReference type="InterPro" id="IPR006827">
    <property type="entry name" value="Lant_deHydtase_N"/>
</dbReference>
<dbReference type="RefSeq" id="WP_313988382.1">
    <property type="nucleotide sequence ID" value="NZ_JASJOS010000021.1"/>
</dbReference>
<evidence type="ECO:0000313" key="3">
    <source>
        <dbReference type="EMBL" id="MDJ1485609.1"/>
    </source>
</evidence>
<organism evidence="3 4">
    <name type="scientific">Xanthocytophaga flava</name>
    <dbReference type="NCBI Taxonomy" id="3048013"/>
    <lineage>
        <taxon>Bacteria</taxon>
        <taxon>Pseudomonadati</taxon>
        <taxon>Bacteroidota</taxon>
        <taxon>Cytophagia</taxon>
        <taxon>Cytophagales</taxon>
        <taxon>Rhodocytophagaceae</taxon>
        <taxon>Xanthocytophaga</taxon>
    </lineage>
</organism>
<gene>
    <name evidence="3" type="ORF">QNI16_34280</name>
</gene>
<accession>A0AAE3U9Y8</accession>
<protein>
    <submittedName>
        <fullName evidence="3">Lantibiotic dehydratase</fullName>
    </submittedName>
</protein>
<dbReference type="EMBL" id="JASJOS010000021">
    <property type="protein sequence ID" value="MDJ1485609.1"/>
    <property type="molecule type" value="Genomic_DNA"/>
</dbReference>
<dbReference type="InterPro" id="IPR023809">
    <property type="entry name" value="Thiopep_bacteriocin_synth_dom"/>
</dbReference>
<evidence type="ECO:0000259" key="1">
    <source>
        <dbReference type="Pfam" id="PF04738"/>
    </source>
</evidence>
<name>A0AAE3U9Y8_9BACT</name>
<reference evidence="3" key="1">
    <citation type="submission" date="2023-05" db="EMBL/GenBank/DDBJ databases">
        <authorList>
            <person name="Zhang X."/>
        </authorList>
    </citation>
    <scope>NUCLEOTIDE SEQUENCE</scope>
    <source>
        <strain evidence="3">YF14B1</strain>
    </source>
</reference>
<sequence>MNHLQLGSFYLLRRPLLPIEPLIMLLQENDTCLQRTKLRLILAETTMQEALYLASPSLYKQCQQWLDNPTDPDKPTDKDTSKLVLALLKYVIRASSRSTPFGMFAGITSLGSFDDNNSFAHSSAYQTHSCYQTHSRLDMAWMEELIYQINQQTDIRNLLRFYPNSSLYHFESSYRYTYKNRSSKQFSICSVETSVYLEQVMQSAQYGASLLTLASSLVSDQITIEEAHSFLDQLVEEQILVSELQLSVHGTEPLQVLYQQLSSMLLYPHLTDETYRYIQTWQVRVSKITHLLNDKQTQIQKGTQIQYLLSDLDKTMLSECPIQTDIVFATCQNTLHTSFSEKLTFLLSKLICINQGIYLADLEYFKSKFKERYQSREVELLKVLDSELGIGYSRVNNSEKGYLPLLECLHGSEQSKKTAIEWNFWKEFLMDKYSDALLHGSLEIELTERDIAYLQENTNATSQSLPTHGIVFGNLLAGPEESLDEDNFLFCLSTMSGPCPGNLFTRFCHTNPDLYAQVQQIIEAEEAADPDVIYAEIVHLPDPKAGNILIRPVLRHYQIPYLHPTHTLKTIDQNAVSQNAVSQNAATDLANIPLNDLLISIGENGKVVLRSRTLNKQVIPRLTSAHDFSGGLEIYRFLCDLQYEHCVLNVAWHWSILEKRKYLPRVRYQNIIVSRAMWNLRLRDYPSLKQKNPDTSVFFQSIRTELHIPRYVCVTKTDNEILLDLENCLCQQIFLEEIIKYEQVQLKEFLQLPDQCLLKDQNGKYTNEIIFPFCLTPTGPQHRKAPVNNKSTIHTQQASIHLHATCSVSGKDVSSETADLLYREQLLKENVSWTSMKNTITPFIHQRCFSIGSEWFYFKIYTGEKTADQLLKTLCKDLFEHCLDSGLIDSYFFVRYTDPEFHLRIRLHCPQPKQSWHKLIILVQDIFEPYLHKELIHKLQIDTYEREIERYGSATLPASEELFFHDSRAVLSWLQTINSDYQEKSRWLFALCGVDFLLTDFHYSLEEKITLMRQLSSFFETEQELSPQQRKDLNLQYRVQLHTINEVIHGDTLLKEGKQILCQRSLSSQGAITQIINQVYQSHPAPDTECQRLISSYLHMFLNRLFISNPRQHELVIYSFLLRNYLSQAALLKKNKLNATELNQSVSS</sequence>
<feature type="domain" description="Thiopeptide-type bacteriocin biosynthesis" evidence="2">
    <location>
        <begin position="855"/>
        <end position="1125"/>
    </location>
</feature>
<dbReference type="AlphaFoldDB" id="A0AAE3U9Y8"/>
<dbReference type="NCBIfam" id="TIGR03891">
    <property type="entry name" value="thiopep_ocin"/>
    <property type="match status" value="1"/>
</dbReference>
<evidence type="ECO:0000313" key="4">
    <source>
        <dbReference type="Proteomes" id="UP001241110"/>
    </source>
</evidence>
<dbReference type="Pfam" id="PF14028">
    <property type="entry name" value="Lant_dehydr_C"/>
    <property type="match status" value="1"/>
</dbReference>
<comment type="caution">
    <text evidence="3">The sequence shown here is derived from an EMBL/GenBank/DDBJ whole genome shotgun (WGS) entry which is preliminary data.</text>
</comment>
<evidence type="ECO:0000259" key="2">
    <source>
        <dbReference type="Pfam" id="PF14028"/>
    </source>
</evidence>
<dbReference type="Pfam" id="PF04738">
    <property type="entry name" value="Lant_dehydr_N"/>
    <property type="match status" value="1"/>
</dbReference>
<dbReference type="Proteomes" id="UP001241110">
    <property type="component" value="Unassembled WGS sequence"/>
</dbReference>
<feature type="domain" description="Lantibiotic dehydratase N-terminal" evidence="1">
    <location>
        <begin position="45"/>
        <end position="733"/>
    </location>
</feature>